<proteinExistence type="predicted"/>
<feature type="domain" description="CinA C-terminal" evidence="1">
    <location>
        <begin position="13"/>
        <end position="161"/>
    </location>
</feature>
<dbReference type="Gene3D" id="3.90.950.20">
    <property type="entry name" value="CinA-like"/>
    <property type="match status" value="1"/>
</dbReference>
<organism evidence="2 3">
    <name type="scientific">Dialister micraerophilus DSM 19965</name>
    <dbReference type="NCBI Taxonomy" id="888062"/>
    <lineage>
        <taxon>Bacteria</taxon>
        <taxon>Bacillati</taxon>
        <taxon>Bacillota</taxon>
        <taxon>Negativicutes</taxon>
        <taxon>Veillonellales</taxon>
        <taxon>Veillonellaceae</taxon>
        <taxon>Dialister</taxon>
    </lineage>
</organism>
<dbReference type="Pfam" id="PF02464">
    <property type="entry name" value="CinA"/>
    <property type="match status" value="1"/>
</dbReference>
<comment type="caution">
    <text evidence="2">The sequence shown here is derived from an EMBL/GenBank/DDBJ whole genome shotgun (WGS) entry which is preliminary data.</text>
</comment>
<accession>F2BV86</accession>
<dbReference type="Proteomes" id="UP000003503">
    <property type="component" value="Unassembled WGS sequence"/>
</dbReference>
<gene>
    <name evidence="2" type="primary">cinA</name>
    <name evidence="2" type="ORF">HMPREF9083_0103</name>
</gene>
<dbReference type="eggNOG" id="COG1546">
    <property type="taxonomic scope" value="Bacteria"/>
</dbReference>
<dbReference type="STRING" id="888062.HMPREF9083_0103"/>
<dbReference type="InterPro" id="IPR008136">
    <property type="entry name" value="CinA_C"/>
</dbReference>
<name>F2BV86_9FIRM</name>
<evidence type="ECO:0000313" key="2">
    <source>
        <dbReference type="EMBL" id="EGF16627.1"/>
    </source>
</evidence>
<reference evidence="2 3" key="1">
    <citation type="submission" date="2011-02" db="EMBL/GenBank/DDBJ databases">
        <authorList>
            <person name="Muzny D."/>
            <person name="Qin X."/>
            <person name="Deng J."/>
            <person name="Jiang H."/>
            <person name="Liu Y."/>
            <person name="Qu J."/>
            <person name="Song X.-Z."/>
            <person name="Zhang L."/>
            <person name="Thornton R."/>
            <person name="Coyle M."/>
            <person name="Francisco L."/>
            <person name="Jackson L."/>
            <person name="Javaid M."/>
            <person name="Korchina V."/>
            <person name="Kovar C."/>
            <person name="Mata R."/>
            <person name="Mathew T."/>
            <person name="Ngo R."/>
            <person name="Nguyen L."/>
            <person name="Nguyen N."/>
            <person name="Okwuonu G."/>
            <person name="Ongeri F."/>
            <person name="Pham C."/>
            <person name="Simmons D."/>
            <person name="Wilczek-Boney K."/>
            <person name="Hale W."/>
            <person name="Jakkamsetti A."/>
            <person name="Pham P."/>
            <person name="Ruth R."/>
            <person name="San Lucas F."/>
            <person name="Warren J."/>
            <person name="Zhang J."/>
            <person name="Zhao Z."/>
            <person name="Zhou C."/>
            <person name="Zhu D."/>
            <person name="Lee S."/>
            <person name="Bess C."/>
            <person name="Blankenburg K."/>
            <person name="Forbes L."/>
            <person name="Fu Q."/>
            <person name="Gubbala S."/>
            <person name="Hirani K."/>
            <person name="Jayaseelan J.C."/>
            <person name="Lara F."/>
            <person name="Munidasa M."/>
            <person name="Palculict T."/>
            <person name="Patil S."/>
            <person name="Pu L.-L."/>
            <person name="Saada N."/>
            <person name="Tang L."/>
            <person name="Weissenberger G."/>
            <person name="Zhu Y."/>
            <person name="Hemphill L."/>
            <person name="Shang Y."/>
            <person name="Youmans B."/>
            <person name="Ayvaz T."/>
            <person name="Ross M."/>
            <person name="Santibanez J."/>
            <person name="Aqrawi P."/>
            <person name="Gross S."/>
            <person name="Joshi V."/>
            <person name="Fowler G."/>
            <person name="Nazareth L."/>
            <person name="Reid J."/>
            <person name="Worley K."/>
            <person name="Petrosino J."/>
            <person name="Highlander S."/>
            <person name="Gibbs R."/>
        </authorList>
    </citation>
    <scope>NUCLEOTIDE SEQUENCE [LARGE SCALE GENOMIC DNA]</scope>
    <source>
        <strain evidence="2 3">DSM 19965</strain>
    </source>
</reference>
<evidence type="ECO:0000313" key="3">
    <source>
        <dbReference type="Proteomes" id="UP000003503"/>
    </source>
</evidence>
<dbReference type="NCBIfam" id="TIGR00199">
    <property type="entry name" value="PncC_domain"/>
    <property type="match status" value="1"/>
</dbReference>
<protein>
    <submittedName>
        <fullName evidence="2">Competence/damage-inducible protein CinA</fullName>
    </submittedName>
</protein>
<dbReference type="SUPFAM" id="SSF142433">
    <property type="entry name" value="CinA-like"/>
    <property type="match status" value="1"/>
</dbReference>
<dbReference type="AlphaFoldDB" id="F2BV86"/>
<dbReference type="EMBL" id="AFBB01000002">
    <property type="protein sequence ID" value="EGF16627.1"/>
    <property type="molecule type" value="Genomic_DNA"/>
</dbReference>
<sequence>MIKMENAIDIKLKELKKVLLENKFLISVAESCTGGLVSKTITDIPGSSNYFVGGVVTYQNTAKEKILNIPIDLINKFTAVSEPVAKEMAQSVRKLYCSDFSISTTGYAGPHLMNSNEPTGLVFIGISSKKGVKVYKEFFYGNRNQIRIKVTEKAIEYLINYINNEILERSFVCQKTL</sequence>
<dbReference type="InterPro" id="IPR036653">
    <property type="entry name" value="CinA-like_C"/>
</dbReference>
<dbReference type="HOGENOM" id="CLU_030805_1_2_9"/>
<keyword evidence="3" id="KW-1185">Reference proteome</keyword>
<evidence type="ECO:0000259" key="1">
    <source>
        <dbReference type="Pfam" id="PF02464"/>
    </source>
</evidence>